<dbReference type="AlphaFoldDB" id="A0A8S4EWF8"/>
<keyword evidence="1" id="KW-0479">Metal-binding</keyword>
<keyword evidence="4" id="KW-1185">Reference proteome</keyword>
<protein>
    <submittedName>
        <fullName evidence="3">(diamondback moth) hypothetical protein</fullName>
    </submittedName>
</protein>
<feature type="binding site" evidence="1">
    <location>
        <position position="18"/>
    </location>
    <ligand>
        <name>Zn(2+)</name>
        <dbReference type="ChEBI" id="CHEBI:29105"/>
    </ligand>
</feature>
<dbReference type="Proteomes" id="UP000653454">
    <property type="component" value="Unassembled WGS sequence"/>
</dbReference>
<accession>A0A8S4EWF8</accession>
<dbReference type="EMBL" id="CAJHNJ030000022">
    <property type="protein sequence ID" value="CAG9119634.1"/>
    <property type="molecule type" value="Genomic_DNA"/>
</dbReference>
<reference evidence="3" key="1">
    <citation type="submission" date="2020-11" db="EMBL/GenBank/DDBJ databases">
        <authorList>
            <person name="Whiteford S."/>
        </authorList>
    </citation>
    <scope>NUCLEOTIDE SEQUENCE</scope>
</reference>
<keyword evidence="1" id="KW-0863">Zinc-finger</keyword>
<proteinExistence type="predicted"/>
<name>A0A8S4EWF8_PLUXY</name>
<evidence type="ECO:0000313" key="3">
    <source>
        <dbReference type="EMBL" id="CAG9119634.1"/>
    </source>
</evidence>
<feature type="domain" description="ZAD" evidence="2">
    <location>
        <begin position="16"/>
        <end position="85"/>
    </location>
</feature>
<evidence type="ECO:0000259" key="2">
    <source>
        <dbReference type="PROSITE" id="PS51915"/>
    </source>
</evidence>
<feature type="binding site" evidence="1">
    <location>
        <position position="58"/>
    </location>
    <ligand>
        <name>Zn(2+)</name>
        <dbReference type="ChEBI" id="CHEBI:29105"/>
    </ligand>
</feature>
<keyword evidence="1" id="KW-0862">Zinc</keyword>
<dbReference type="SMART" id="SM00868">
    <property type="entry name" value="zf-AD"/>
    <property type="match status" value="1"/>
</dbReference>
<evidence type="ECO:0000313" key="4">
    <source>
        <dbReference type="Proteomes" id="UP000653454"/>
    </source>
</evidence>
<evidence type="ECO:0000256" key="1">
    <source>
        <dbReference type="PROSITE-ProRule" id="PRU01263"/>
    </source>
</evidence>
<dbReference type="InterPro" id="IPR012934">
    <property type="entry name" value="Znf_AD"/>
</dbReference>
<dbReference type="GO" id="GO:0005634">
    <property type="term" value="C:nucleus"/>
    <property type="evidence" value="ECO:0007669"/>
    <property type="project" value="InterPro"/>
</dbReference>
<sequence length="152" mass="17321">MSVNNGNHYNSAIYIRACRSCLNSKPTNYVLLQNEWIDMYKACINVDITDKEQTFALCDNCSIILKQCFEFKEKCLKSEIFWNTLSDTKPISTSNEDEFKKIIKEANVNIKSENLSICADTQDYEDNQIAGDDMVLVVVARLVSLTHFESGP</sequence>
<comment type="caution">
    <text evidence="3">The sequence shown here is derived from an EMBL/GenBank/DDBJ whole genome shotgun (WGS) entry which is preliminary data.</text>
</comment>
<gene>
    <name evidence="3" type="ORF">PLXY2_LOCUS6886</name>
</gene>
<organism evidence="3 4">
    <name type="scientific">Plutella xylostella</name>
    <name type="common">Diamondback moth</name>
    <name type="synonym">Plutella maculipennis</name>
    <dbReference type="NCBI Taxonomy" id="51655"/>
    <lineage>
        <taxon>Eukaryota</taxon>
        <taxon>Metazoa</taxon>
        <taxon>Ecdysozoa</taxon>
        <taxon>Arthropoda</taxon>
        <taxon>Hexapoda</taxon>
        <taxon>Insecta</taxon>
        <taxon>Pterygota</taxon>
        <taxon>Neoptera</taxon>
        <taxon>Endopterygota</taxon>
        <taxon>Lepidoptera</taxon>
        <taxon>Glossata</taxon>
        <taxon>Ditrysia</taxon>
        <taxon>Yponomeutoidea</taxon>
        <taxon>Plutellidae</taxon>
        <taxon>Plutella</taxon>
    </lineage>
</organism>
<dbReference type="PROSITE" id="PS51915">
    <property type="entry name" value="ZAD"/>
    <property type="match status" value="1"/>
</dbReference>
<dbReference type="GO" id="GO:0008270">
    <property type="term" value="F:zinc ion binding"/>
    <property type="evidence" value="ECO:0007669"/>
    <property type="project" value="UniProtKB-UniRule"/>
</dbReference>
<feature type="binding site" evidence="1">
    <location>
        <position position="21"/>
    </location>
    <ligand>
        <name>Zn(2+)</name>
        <dbReference type="ChEBI" id="CHEBI:29105"/>
    </ligand>
</feature>
<feature type="binding site" evidence="1">
    <location>
        <position position="61"/>
    </location>
    <ligand>
        <name>Zn(2+)</name>
        <dbReference type="ChEBI" id="CHEBI:29105"/>
    </ligand>
</feature>